<evidence type="ECO:0000259" key="3">
    <source>
        <dbReference type="Pfam" id="PF19802"/>
    </source>
</evidence>
<dbReference type="RefSeq" id="WP_011443943.1">
    <property type="nucleotide sequence ID" value="NC_007794.1"/>
</dbReference>
<dbReference type="EMBL" id="CP000248">
    <property type="protein sequence ID" value="ABD24729.1"/>
    <property type="molecule type" value="Genomic_DNA"/>
</dbReference>
<dbReference type="HOGENOM" id="CLU_007526_1_1_5"/>
<keyword evidence="5" id="KW-1185">Reference proteome</keyword>
<dbReference type="InterPro" id="IPR002575">
    <property type="entry name" value="Aminoglycoside_PTrfase"/>
</dbReference>
<dbReference type="Proteomes" id="UP000009134">
    <property type="component" value="Chromosome"/>
</dbReference>
<reference evidence="5" key="1">
    <citation type="submission" date="2006-01" db="EMBL/GenBank/DDBJ databases">
        <title>Complete sequence of Novosphingobium aromaticivorans DSM 12444.</title>
        <authorList>
            <consortium name="US DOE Joint Genome Institute"/>
            <person name="Copeland A."/>
            <person name="Lucas S."/>
            <person name="Lapidus A."/>
            <person name="Barry K."/>
            <person name="Detter J.C."/>
            <person name="Glavina T."/>
            <person name="Hammon N."/>
            <person name="Israni S."/>
            <person name="Pitluck S."/>
            <person name="Chain P."/>
            <person name="Malfatti S."/>
            <person name="Shin M."/>
            <person name="Vergez L."/>
            <person name="Schmutz J."/>
            <person name="Larimer F."/>
            <person name="Land M."/>
            <person name="Kyrpides N."/>
            <person name="Ivanova N."/>
            <person name="Fredrickson J."/>
            <person name="Balkwill D."/>
            <person name="Romine M.F."/>
            <person name="Richardson P."/>
        </authorList>
    </citation>
    <scope>NUCLEOTIDE SEQUENCE [LARGE SCALE GENOMIC DNA]</scope>
    <source>
        <strain evidence="5">ATCC 700278 / DSM 12444 / CCUG 56034 / CIP 105152 / NBRC 16084 / F199</strain>
    </source>
</reference>
<accession>Q2GBP4</accession>
<dbReference type="PANTHER" id="PTHR21310">
    <property type="entry name" value="AMINOGLYCOSIDE PHOSPHOTRANSFERASE-RELATED-RELATED"/>
    <property type="match status" value="1"/>
</dbReference>
<feature type="domain" description="DUF6285" evidence="3">
    <location>
        <begin position="361"/>
        <end position="430"/>
    </location>
</feature>
<dbReference type="SUPFAM" id="SSF56112">
    <property type="entry name" value="Protein kinase-like (PK-like)"/>
    <property type="match status" value="1"/>
</dbReference>
<dbReference type="Gene3D" id="3.30.200.20">
    <property type="entry name" value="Phosphorylase Kinase, domain 1"/>
    <property type="match status" value="1"/>
</dbReference>
<dbReference type="InterPro" id="IPR046252">
    <property type="entry name" value="DUF6285"/>
</dbReference>
<organism evidence="4 5">
    <name type="scientific">Novosphingobium aromaticivorans (strain ATCC 700278 / DSM 12444 / CCUG 56034 / CIP 105152 / NBRC 16084 / F199)</name>
    <dbReference type="NCBI Taxonomy" id="279238"/>
    <lineage>
        <taxon>Bacteria</taxon>
        <taxon>Pseudomonadati</taxon>
        <taxon>Pseudomonadota</taxon>
        <taxon>Alphaproteobacteria</taxon>
        <taxon>Sphingomonadales</taxon>
        <taxon>Sphingomonadaceae</taxon>
        <taxon>Novosphingobium</taxon>
    </lineage>
</organism>
<dbReference type="GO" id="GO:0016740">
    <property type="term" value="F:transferase activity"/>
    <property type="evidence" value="ECO:0007669"/>
    <property type="project" value="UniProtKB-KW"/>
</dbReference>
<sequence>MEGALAKVMARAGFAAPVSGLQRLSGGANMESWLFACGDDRFVLRRAPSAEWIAARPLDMAGEAELIRRAHAGGVAAPEVVAELTPQDAFGIGFIMRCLPGTADPAVALASPPEPAADLAADLAGAMARIHALDPASVPFLPRLEPAEGVEGLARQFADAGGDRPIIALGLAWLRAHLPPPAAPVVVHGDFRIGNLMVHEGRLSGVLDWELAHLGDGHEDLAYGCMTVWRFGQLDREGFGLTDVATLARAYEAAGGERFDPARFRFWLVYRTVWWALGCLSMGQSWRSGTDRSLERVVVARRCTEQELDLLLLLESEAPEAERARPLPTDCPPANAGTGEPSAAEILTAVSEWLAATVKGKLDGRERWELAVAQNALGIVRRELAGRPAISDKALADSLLAGHEDLSTPGLLAALRRRALSTLSADMPKYPALARARTLWEHR</sequence>
<dbReference type="InterPro" id="IPR011009">
    <property type="entry name" value="Kinase-like_dom_sf"/>
</dbReference>
<evidence type="ECO:0000313" key="5">
    <source>
        <dbReference type="Proteomes" id="UP000009134"/>
    </source>
</evidence>
<dbReference type="PANTHER" id="PTHR21310:SF57">
    <property type="entry name" value="BLR2944 PROTEIN"/>
    <property type="match status" value="1"/>
</dbReference>
<dbReference type="Pfam" id="PF19802">
    <property type="entry name" value="DUF6285"/>
    <property type="match status" value="1"/>
</dbReference>
<dbReference type="Pfam" id="PF01636">
    <property type="entry name" value="APH"/>
    <property type="match status" value="1"/>
</dbReference>
<dbReference type="STRING" id="279238.Saro_0281"/>
<dbReference type="InterPro" id="IPR051678">
    <property type="entry name" value="AGP_Transferase"/>
</dbReference>
<proteinExistence type="predicted"/>
<dbReference type="AlphaFoldDB" id="Q2GBP4"/>
<evidence type="ECO:0000313" key="4">
    <source>
        <dbReference type="EMBL" id="ABD24729.1"/>
    </source>
</evidence>
<dbReference type="KEGG" id="nar:Saro_0281"/>
<protein>
    <submittedName>
        <fullName evidence="4">Aminoglycoside phosphotransferase</fullName>
    </submittedName>
</protein>
<evidence type="ECO:0000259" key="2">
    <source>
        <dbReference type="Pfam" id="PF01636"/>
    </source>
</evidence>
<keyword evidence="4" id="KW-0808">Transferase</keyword>
<dbReference type="eggNOG" id="COG3173">
    <property type="taxonomic scope" value="Bacteria"/>
</dbReference>
<feature type="region of interest" description="Disordered" evidence="1">
    <location>
        <begin position="321"/>
        <end position="340"/>
    </location>
</feature>
<dbReference type="CDD" id="cd05154">
    <property type="entry name" value="ACAD10_11_N-like"/>
    <property type="match status" value="1"/>
</dbReference>
<name>Q2GBP4_NOVAD</name>
<gene>
    <name evidence="4" type="ordered locus">Saro_0281</name>
</gene>
<dbReference type="Gene3D" id="3.90.1200.10">
    <property type="match status" value="1"/>
</dbReference>
<feature type="domain" description="Aminoglycoside phosphotransferase" evidence="2">
    <location>
        <begin position="21"/>
        <end position="267"/>
    </location>
</feature>
<dbReference type="InterPro" id="IPR041726">
    <property type="entry name" value="ACAD10_11_N"/>
</dbReference>
<evidence type="ECO:0000256" key="1">
    <source>
        <dbReference type="SAM" id="MobiDB-lite"/>
    </source>
</evidence>